<dbReference type="OrthoDB" id="2970724at2759"/>
<feature type="transmembrane region" description="Helical" evidence="1">
    <location>
        <begin position="469"/>
        <end position="490"/>
    </location>
</feature>
<feature type="transmembrane region" description="Helical" evidence="1">
    <location>
        <begin position="32"/>
        <end position="58"/>
    </location>
</feature>
<accession>A0A8H7DI62</accession>
<keyword evidence="1" id="KW-1133">Transmembrane helix</keyword>
<evidence type="ECO:0000256" key="1">
    <source>
        <dbReference type="SAM" id="Phobius"/>
    </source>
</evidence>
<keyword evidence="3" id="KW-1185">Reference proteome</keyword>
<gene>
    <name evidence="2" type="ORF">MSAN_00290800</name>
</gene>
<sequence>MSKDDRHIAQTISNDFYRHPTISGIDLPTFMLFANGTICVCWGAALIVFATGVVPIYWGMSQYGQVHPSITNVIITGVATTSTLHLRYTVQNSARQHARAQLHHTVNLERWKWIEAFADISIWPPFSWWAHKGKWLGWLVLFTAMAAHSASLVAILQPVPFIKTFPLNNPMMCGIDSAYLSLNFSIEAQSNLDRVAFGIGLQLGSYYDQVGGNTTTSVVGRTYVKDNFGYAVVGTDPGALQEVPGVMIAAECKDAPPDSPDLSSAGTALLDGLPAVEFANGSGSFIGSSAPTINQTVITGATTFNLTGDQTAMYAFVNSSGAGGLLTVNANGSMTGCIWSAIPELIHVEIRNFAALTLSSEDSSTVPAPVGRSVLSVVRGMVQAINLGALLSGDFVEWEDNSGNYRRNTSPTTSTVVQTLIADGLKGTLTAYTAWADSVGLNETLTGVGVCNSNNRTTNKHWRFGDDHYLGCVAIALELGFGFFALWVVWTSWNKTRLKGFDPLHVVDAFKLGRDVSEDRALETVDDFYNDME</sequence>
<evidence type="ECO:0000313" key="3">
    <source>
        <dbReference type="Proteomes" id="UP000623467"/>
    </source>
</evidence>
<dbReference type="AlphaFoldDB" id="A0A8H7DI62"/>
<organism evidence="2 3">
    <name type="scientific">Mycena sanguinolenta</name>
    <dbReference type="NCBI Taxonomy" id="230812"/>
    <lineage>
        <taxon>Eukaryota</taxon>
        <taxon>Fungi</taxon>
        <taxon>Dikarya</taxon>
        <taxon>Basidiomycota</taxon>
        <taxon>Agaricomycotina</taxon>
        <taxon>Agaricomycetes</taxon>
        <taxon>Agaricomycetidae</taxon>
        <taxon>Agaricales</taxon>
        <taxon>Marasmiineae</taxon>
        <taxon>Mycenaceae</taxon>
        <taxon>Mycena</taxon>
    </lineage>
</organism>
<proteinExistence type="predicted"/>
<dbReference type="EMBL" id="JACAZH010000002">
    <property type="protein sequence ID" value="KAF7374097.1"/>
    <property type="molecule type" value="Genomic_DNA"/>
</dbReference>
<feature type="transmembrane region" description="Helical" evidence="1">
    <location>
        <begin position="70"/>
        <end position="90"/>
    </location>
</feature>
<feature type="transmembrane region" description="Helical" evidence="1">
    <location>
        <begin position="135"/>
        <end position="156"/>
    </location>
</feature>
<keyword evidence="1" id="KW-0812">Transmembrane</keyword>
<dbReference type="Proteomes" id="UP000623467">
    <property type="component" value="Unassembled WGS sequence"/>
</dbReference>
<comment type="caution">
    <text evidence="2">The sequence shown here is derived from an EMBL/GenBank/DDBJ whole genome shotgun (WGS) entry which is preliminary data.</text>
</comment>
<name>A0A8H7DI62_9AGAR</name>
<reference evidence="2" key="1">
    <citation type="submission" date="2020-05" db="EMBL/GenBank/DDBJ databases">
        <title>Mycena genomes resolve the evolution of fungal bioluminescence.</title>
        <authorList>
            <person name="Tsai I.J."/>
        </authorList>
    </citation>
    <scope>NUCLEOTIDE SEQUENCE</scope>
    <source>
        <strain evidence="2">160909Yilan</strain>
    </source>
</reference>
<protein>
    <submittedName>
        <fullName evidence="2">Uncharacterized protein</fullName>
    </submittedName>
</protein>
<evidence type="ECO:0000313" key="2">
    <source>
        <dbReference type="EMBL" id="KAF7374097.1"/>
    </source>
</evidence>
<keyword evidence="1" id="KW-0472">Membrane</keyword>